<gene>
    <name evidence="2" type="ORF">HGRIS_003527</name>
</gene>
<evidence type="ECO:0008006" key="4">
    <source>
        <dbReference type="Google" id="ProtNLM"/>
    </source>
</evidence>
<name>A0ABR3JFW6_9AGAR</name>
<reference evidence="3" key="1">
    <citation type="submission" date="2024-06" db="EMBL/GenBank/DDBJ databases">
        <title>Multi-omics analyses provide insights into the biosynthesis of the anticancer antibiotic pleurotin in Hohenbuehelia grisea.</title>
        <authorList>
            <person name="Weaver J.A."/>
            <person name="Alberti F."/>
        </authorList>
    </citation>
    <scope>NUCLEOTIDE SEQUENCE [LARGE SCALE GENOMIC DNA]</scope>
    <source>
        <strain evidence="3">T-177</strain>
    </source>
</reference>
<dbReference type="Proteomes" id="UP001556367">
    <property type="component" value="Unassembled WGS sequence"/>
</dbReference>
<dbReference type="SUPFAM" id="SSF54637">
    <property type="entry name" value="Thioesterase/thiol ester dehydrase-isomerase"/>
    <property type="match status" value="1"/>
</dbReference>
<dbReference type="PANTHER" id="PTHR21660">
    <property type="entry name" value="THIOESTERASE SUPERFAMILY MEMBER-RELATED"/>
    <property type="match status" value="1"/>
</dbReference>
<dbReference type="CDD" id="cd03443">
    <property type="entry name" value="PaaI_thioesterase"/>
    <property type="match status" value="1"/>
</dbReference>
<accession>A0ABR3JFW6</accession>
<organism evidence="2 3">
    <name type="scientific">Hohenbuehelia grisea</name>
    <dbReference type="NCBI Taxonomy" id="104357"/>
    <lineage>
        <taxon>Eukaryota</taxon>
        <taxon>Fungi</taxon>
        <taxon>Dikarya</taxon>
        <taxon>Basidiomycota</taxon>
        <taxon>Agaricomycotina</taxon>
        <taxon>Agaricomycetes</taxon>
        <taxon>Agaricomycetidae</taxon>
        <taxon>Agaricales</taxon>
        <taxon>Pleurotineae</taxon>
        <taxon>Pleurotaceae</taxon>
        <taxon>Hohenbuehelia</taxon>
    </lineage>
</organism>
<evidence type="ECO:0000313" key="2">
    <source>
        <dbReference type="EMBL" id="KAL0954567.1"/>
    </source>
</evidence>
<dbReference type="EMBL" id="JASNQZ010000007">
    <property type="protein sequence ID" value="KAL0954567.1"/>
    <property type="molecule type" value="Genomic_DNA"/>
</dbReference>
<dbReference type="PANTHER" id="PTHR21660:SF1">
    <property type="entry name" value="ACYL-COENZYME A THIOESTERASE 13"/>
    <property type="match status" value="1"/>
</dbReference>
<keyword evidence="1" id="KW-0378">Hydrolase</keyword>
<comment type="caution">
    <text evidence="2">The sequence shown here is derived from an EMBL/GenBank/DDBJ whole genome shotgun (WGS) entry which is preliminary data.</text>
</comment>
<sequence>MPSSSRSITHVPHAISLAELSQTRHFDLDAYMRSHTILPEKLSAVSGNAPANAKEVALKWLSVYRAKGTGFSGHIADSIRVTEASIISNPEEPSKDEGRVVCEIEVTEDMVNDNGQLHEGCAIYFIDECSTLALSVLLESKGLNSDGGVSQTIDTTFHSSAPVGAKLRIVNISMGIEEPMFCTRSEVWDDKGHKLIATAVQTKMRASRAKTATAKL</sequence>
<dbReference type="InterPro" id="IPR039298">
    <property type="entry name" value="ACOT13"/>
</dbReference>
<evidence type="ECO:0000256" key="1">
    <source>
        <dbReference type="ARBA" id="ARBA00022801"/>
    </source>
</evidence>
<proteinExistence type="predicted"/>
<protein>
    <recommendedName>
        <fullName evidence="4">Thioesterase domain-containing protein</fullName>
    </recommendedName>
</protein>
<dbReference type="InterPro" id="IPR029069">
    <property type="entry name" value="HotDog_dom_sf"/>
</dbReference>
<evidence type="ECO:0000313" key="3">
    <source>
        <dbReference type="Proteomes" id="UP001556367"/>
    </source>
</evidence>
<dbReference type="Gene3D" id="3.10.129.10">
    <property type="entry name" value="Hotdog Thioesterase"/>
    <property type="match status" value="1"/>
</dbReference>
<keyword evidence="3" id="KW-1185">Reference proteome</keyword>